<proteinExistence type="inferred from homology"/>
<evidence type="ECO:0000256" key="5">
    <source>
        <dbReference type="ARBA" id="ARBA00022618"/>
    </source>
</evidence>
<evidence type="ECO:0000313" key="14">
    <source>
        <dbReference type="EMBL" id="QGG95786.1"/>
    </source>
</evidence>
<evidence type="ECO:0000256" key="3">
    <source>
        <dbReference type="ARBA" id="ARBA00021907"/>
    </source>
</evidence>
<feature type="transmembrane region" description="Helical" evidence="11">
    <location>
        <begin position="224"/>
        <end position="245"/>
    </location>
</feature>
<dbReference type="AlphaFoldDB" id="A0A5Q2RN08"/>
<dbReference type="GO" id="GO:0005886">
    <property type="term" value="C:plasma membrane"/>
    <property type="evidence" value="ECO:0007669"/>
    <property type="project" value="UniProtKB-SubCell"/>
</dbReference>
<dbReference type="InterPro" id="IPR003838">
    <property type="entry name" value="ABC3_permease_C"/>
</dbReference>
<evidence type="ECO:0000259" key="13">
    <source>
        <dbReference type="Pfam" id="PF18075"/>
    </source>
</evidence>
<comment type="similarity">
    <text evidence="2 10">Belongs to the ABC-4 integral membrane protein family. FtsX subfamily.</text>
</comment>
<evidence type="ECO:0000256" key="7">
    <source>
        <dbReference type="ARBA" id="ARBA00022989"/>
    </source>
</evidence>
<dbReference type="Gene3D" id="3.30.70.3040">
    <property type="match status" value="1"/>
</dbReference>
<keyword evidence="7 11" id="KW-1133">Transmembrane helix</keyword>
<dbReference type="Proteomes" id="UP000334019">
    <property type="component" value="Chromosome"/>
</dbReference>
<organism evidence="14 15">
    <name type="scientific">Actinomarinicola tropica</name>
    <dbReference type="NCBI Taxonomy" id="2789776"/>
    <lineage>
        <taxon>Bacteria</taxon>
        <taxon>Bacillati</taxon>
        <taxon>Actinomycetota</taxon>
        <taxon>Acidimicrobiia</taxon>
        <taxon>Acidimicrobiales</taxon>
        <taxon>Iamiaceae</taxon>
        <taxon>Actinomarinicola</taxon>
    </lineage>
</organism>
<evidence type="ECO:0000256" key="6">
    <source>
        <dbReference type="ARBA" id="ARBA00022692"/>
    </source>
</evidence>
<evidence type="ECO:0000256" key="9">
    <source>
        <dbReference type="ARBA" id="ARBA00023306"/>
    </source>
</evidence>
<gene>
    <name evidence="14" type="ORF">GH723_12145</name>
</gene>
<comment type="subcellular location">
    <subcellularLocation>
        <location evidence="1">Cell membrane</location>
        <topology evidence="1">Multi-pass membrane protein</topology>
    </subcellularLocation>
</comment>
<evidence type="ECO:0000256" key="10">
    <source>
        <dbReference type="PIRNR" id="PIRNR003097"/>
    </source>
</evidence>
<accession>A0A5Q2RN08</accession>
<dbReference type="PANTHER" id="PTHR47755:SF1">
    <property type="entry name" value="CELL DIVISION PROTEIN FTSX"/>
    <property type="match status" value="1"/>
</dbReference>
<dbReference type="RefSeq" id="WP_153759892.1">
    <property type="nucleotide sequence ID" value="NZ_CP045851.1"/>
</dbReference>
<keyword evidence="15" id="KW-1185">Reference proteome</keyword>
<reference evidence="14 15" key="1">
    <citation type="submission" date="2019-11" db="EMBL/GenBank/DDBJ databases">
        <authorList>
            <person name="He Y."/>
        </authorList>
    </citation>
    <scope>NUCLEOTIDE SEQUENCE [LARGE SCALE GENOMIC DNA]</scope>
    <source>
        <strain evidence="14 15">SCSIO 58843</strain>
    </source>
</reference>
<dbReference type="Pfam" id="PF18075">
    <property type="entry name" value="FtsX_ECD"/>
    <property type="match status" value="1"/>
</dbReference>
<dbReference type="GO" id="GO:0051301">
    <property type="term" value="P:cell division"/>
    <property type="evidence" value="ECO:0007669"/>
    <property type="project" value="UniProtKB-KW"/>
</dbReference>
<name>A0A5Q2RN08_9ACTN</name>
<keyword evidence="9 10" id="KW-0131">Cell cycle</keyword>
<protein>
    <recommendedName>
        <fullName evidence="3 10">Cell division protein FtsX</fullName>
    </recommendedName>
</protein>
<dbReference type="EMBL" id="CP045851">
    <property type="protein sequence ID" value="QGG95786.1"/>
    <property type="molecule type" value="Genomic_DNA"/>
</dbReference>
<dbReference type="InterPro" id="IPR004513">
    <property type="entry name" value="FtsX"/>
</dbReference>
<sequence>MAKVDYIARETGHNLLRNISLTLASMVTVAVSLSLVGSALLLRQGVQNATARWEGGIEFIVFVNADASGEQIQALNEALSESPAIESHTYVDQEAAYDEFREMFSRTPEMIEAVEPDILPSSFRVVPTNPDAAAIRAVGEQFDDQPGVFRVVFAFDTVQQVQRLSRVLSIGILFVAGVLLLAAGLLILNTIRMAMFARRREIEVMKLVGATNWFIRVPFMLEGLIQGIVGAAVAVGSVVVLNNFFESRLSGSGDSFAILQGFAVSSGEVFGTSLFVLGVGIFVGVIGSGIAVSRYLDV</sequence>
<feature type="domain" description="ABC3 transporter permease C-terminal" evidence="12">
    <location>
        <begin position="174"/>
        <end position="295"/>
    </location>
</feature>
<dbReference type="KEGG" id="atq:GH723_12145"/>
<dbReference type="PANTHER" id="PTHR47755">
    <property type="entry name" value="CELL DIVISION PROTEIN FTSX"/>
    <property type="match status" value="1"/>
</dbReference>
<evidence type="ECO:0000256" key="1">
    <source>
        <dbReference type="ARBA" id="ARBA00004651"/>
    </source>
</evidence>
<evidence type="ECO:0000256" key="8">
    <source>
        <dbReference type="ARBA" id="ARBA00023136"/>
    </source>
</evidence>
<evidence type="ECO:0000256" key="4">
    <source>
        <dbReference type="ARBA" id="ARBA00022475"/>
    </source>
</evidence>
<keyword evidence="5 10" id="KW-0132">Cell division</keyword>
<feature type="transmembrane region" description="Helical" evidence="11">
    <location>
        <begin position="167"/>
        <end position="191"/>
    </location>
</feature>
<feature type="transmembrane region" description="Helical" evidence="11">
    <location>
        <begin position="274"/>
        <end position="296"/>
    </location>
</feature>
<evidence type="ECO:0000259" key="12">
    <source>
        <dbReference type="Pfam" id="PF02687"/>
    </source>
</evidence>
<dbReference type="Pfam" id="PF02687">
    <property type="entry name" value="FtsX"/>
    <property type="match status" value="1"/>
</dbReference>
<evidence type="ECO:0000256" key="11">
    <source>
        <dbReference type="SAM" id="Phobius"/>
    </source>
</evidence>
<keyword evidence="4 10" id="KW-1003">Cell membrane</keyword>
<dbReference type="InterPro" id="IPR040690">
    <property type="entry name" value="FtsX_ECD"/>
</dbReference>
<evidence type="ECO:0000313" key="15">
    <source>
        <dbReference type="Proteomes" id="UP000334019"/>
    </source>
</evidence>
<keyword evidence="8 10" id="KW-0472">Membrane</keyword>
<evidence type="ECO:0000256" key="2">
    <source>
        <dbReference type="ARBA" id="ARBA00007379"/>
    </source>
</evidence>
<dbReference type="PIRSF" id="PIRSF003097">
    <property type="entry name" value="FtsX"/>
    <property type="match status" value="1"/>
</dbReference>
<feature type="transmembrane region" description="Helical" evidence="11">
    <location>
        <begin position="21"/>
        <end position="42"/>
    </location>
</feature>
<keyword evidence="6 11" id="KW-0812">Transmembrane</keyword>
<feature type="domain" description="FtsX extracellular" evidence="13">
    <location>
        <begin position="58"/>
        <end position="151"/>
    </location>
</feature>